<evidence type="ECO:0000259" key="12">
    <source>
        <dbReference type="Pfam" id="PF12019"/>
    </source>
</evidence>
<dbReference type="InterPro" id="IPR022346">
    <property type="entry name" value="T2SS_GspH"/>
</dbReference>
<keyword evidence="5" id="KW-0997">Cell inner membrane</keyword>
<reference evidence="13 14" key="1">
    <citation type="submission" date="2020-02" db="EMBL/GenBank/DDBJ databases">
        <title>Broccoli isolated Pseudomonas sp.</title>
        <authorList>
            <person name="Fujikawa T."/>
            <person name="Sawada H."/>
        </authorList>
    </citation>
    <scope>NUCLEOTIDE SEQUENCE [LARGE SCALE GENOMIC DNA]</scope>
    <source>
        <strain evidence="13 14">JCM 32154</strain>
    </source>
</reference>
<feature type="transmembrane region" description="Helical" evidence="11">
    <location>
        <begin position="6"/>
        <end position="29"/>
    </location>
</feature>
<protein>
    <recommendedName>
        <fullName evidence="2">Type II secretion system protein H</fullName>
    </recommendedName>
    <alternativeName>
        <fullName evidence="10">General secretion pathway protein H</fullName>
    </alternativeName>
</protein>
<dbReference type="AlphaFoldDB" id="A0A6I5RNJ8"/>
<comment type="caution">
    <text evidence="13">The sequence shown here is derived from an EMBL/GenBank/DDBJ whole genome shotgun (WGS) entry which is preliminary data.</text>
</comment>
<evidence type="ECO:0000313" key="14">
    <source>
        <dbReference type="Proteomes" id="UP000471751"/>
    </source>
</evidence>
<comment type="similarity">
    <text evidence="9">Belongs to the GSP H family.</text>
</comment>
<evidence type="ECO:0000256" key="1">
    <source>
        <dbReference type="ARBA" id="ARBA00004377"/>
    </source>
</evidence>
<evidence type="ECO:0000256" key="6">
    <source>
        <dbReference type="ARBA" id="ARBA00022692"/>
    </source>
</evidence>
<sequence>MQQQGVTLIQLLYALMLMTLLLHLGIPAYSDMSTRLQRQASAQQLVLALNNARGEALQRNQIVVLQAIEGDWRNGWRTVLEQETRTLLHEYRASGRVLIVGNQPLARQVRFSGLGTPLQGSGAFLAGTLHICEDATARSHYQVVLSRSGRVSLRQALHEQPLCAAVGSGQRTDP</sequence>
<keyword evidence="14" id="KW-1185">Reference proteome</keyword>
<dbReference type="GO" id="GO:0015627">
    <property type="term" value="C:type II protein secretion system complex"/>
    <property type="evidence" value="ECO:0007669"/>
    <property type="project" value="InterPro"/>
</dbReference>
<dbReference type="GO" id="GO:0005886">
    <property type="term" value="C:plasma membrane"/>
    <property type="evidence" value="ECO:0007669"/>
    <property type="project" value="UniProtKB-SubCell"/>
</dbReference>
<proteinExistence type="inferred from homology"/>
<keyword evidence="8 11" id="KW-0472">Membrane</keyword>
<evidence type="ECO:0000256" key="8">
    <source>
        <dbReference type="ARBA" id="ARBA00023136"/>
    </source>
</evidence>
<evidence type="ECO:0000313" key="13">
    <source>
        <dbReference type="EMBL" id="NES09211.1"/>
    </source>
</evidence>
<keyword evidence="3" id="KW-1003">Cell membrane</keyword>
<dbReference type="SUPFAM" id="SSF54523">
    <property type="entry name" value="Pili subunits"/>
    <property type="match status" value="1"/>
</dbReference>
<dbReference type="RefSeq" id="WP_163933243.1">
    <property type="nucleotide sequence ID" value="NZ_BMQU01000014.1"/>
</dbReference>
<dbReference type="Proteomes" id="UP000471751">
    <property type="component" value="Unassembled WGS sequence"/>
</dbReference>
<name>A0A6I5RNJ8_9PSED</name>
<evidence type="ECO:0000256" key="10">
    <source>
        <dbReference type="ARBA" id="ARBA00030775"/>
    </source>
</evidence>
<keyword evidence="4" id="KW-0488">Methylation</keyword>
<evidence type="ECO:0000256" key="4">
    <source>
        <dbReference type="ARBA" id="ARBA00022481"/>
    </source>
</evidence>
<dbReference type="Pfam" id="PF12019">
    <property type="entry name" value="GspH"/>
    <property type="match status" value="1"/>
</dbReference>
<keyword evidence="6 11" id="KW-0812">Transmembrane</keyword>
<evidence type="ECO:0000256" key="5">
    <source>
        <dbReference type="ARBA" id="ARBA00022519"/>
    </source>
</evidence>
<evidence type="ECO:0000256" key="2">
    <source>
        <dbReference type="ARBA" id="ARBA00021549"/>
    </source>
</evidence>
<feature type="domain" description="General secretion pathway GspH" evidence="12">
    <location>
        <begin position="42"/>
        <end position="149"/>
    </location>
</feature>
<evidence type="ECO:0000256" key="7">
    <source>
        <dbReference type="ARBA" id="ARBA00022989"/>
    </source>
</evidence>
<organism evidence="13 14">
    <name type="scientific">Pseudomonas laurentiana</name>
    <dbReference type="NCBI Taxonomy" id="2364649"/>
    <lineage>
        <taxon>Bacteria</taxon>
        <taxon>Pseudomonadati</taxon>
        <taxon>Pseudomonadota</taxon>
        <taxon>Gammaproteobacteria</taxon>
        <taxon>Pseudomonadales</taxon>
        <taxon>Pseudomonadaceae</taxon>
        <taxon>Pseudomonas</taxon>
    </lineage>
</organism>
<dbReference type="InterPro" id="IPR045584">
    <property type="entry name" value="Pilin-like"/>
</dbReference>
<evidence type="ECO:0000256" key="9">
    <source>
        <dbReference type="ARBA" id="ARBA00025772"/>
    </source>
</evidence>
<dbReference type="Gene3D" id="3.55.40.10">
    <property type="entry name" value="minor pseudopilin epsh domain"/>
    <property type="match status" value="1"/>
</dbReference>
<keyword evidence="7 11" id="KW-1133">Transmembrane helix</keyword>
<comment type="subcellular location">
    <subcellularLocation>
        <location evidence="1">Cell inner membrane</location>
        <topology evidence="1">Single-pass membrane protein</topology>
    </subcellularLocation>
</comment>
<gene>
    <name evidence="13" type="ORF">G3O07_04945</name>
</gene>
<dbReference type="EMBL" id="JAAHBT010000043">
    <property type="protein sequence ID" value="NES09211.1"/>
    <property type="molecule type" value="Genomic_DNA"/>
</dbReference>
<dbReference type="GO" id="GO:0015628">
    <property type="term" value="P:protein secretion by the type II secretion system"/>
    <property type="evidence" value="ECO:0007669"/>
    <property type="project" value="InterPro"/>
</dbReference>
<accession>A0A6I5RNJ8</accession>
<evidence type="ECO:0000256" key="3">
    <source>
        <dbReference type="ARBA" id="ARBA00022475"/>
    </source>
</evidence>
<evidence type="ECO:0000256" key="11">
    <source>
        <dbReference type="SAM" id="Phobius"/>
    </source>
</evidence>